<reference evidence="12" key="1">
    <citation type="submission" date="2020-06" db="EMBL/GenBank/DDBJ databases">
        <title>Thalassolituus marinus alknpb1M-1, a hydrocarbon-degrading bacterium isolated from the deep-sea overlying water using an in-situ strategy from the South China Sea basin.</title>
        <authorList>
            <person name="Dong C."/>
            <person name="Chen Y."/>
            <person name="Shao Z."/>
        </authorList>
    </citation>
    <scope>NUCLEOTIDE SEQUENCE [LARGE SCALE GENOMIC DNA]</scope>
    <source>
        <strain evidence="12">alknpb1M-1</strain>
    </source>
</reference>
<accession>A0ABY6AD95</accession>
<evidence type="ECO:0000256" key="6">
    <source>
        <dbReference type="ARBA" id="ARBA00022692"/>
    </source>
</evidence>
<feature type="domain" description="Histidine kinase" evidence="10">
    <location>
        <begin position="409"/>
        <end position="648"/>
    </location>
</feature>
<dbReference type="RefSeq" id="WP_260996598.1">
    <property type="nucleotide sequence ID" value="NZ_CP054475.1"/>
</dbReference>
<dbReference type="Pfam" id="PF02518">
    <property type="entry name" value="HATPase_c"/>
    <property type="match status" value="1"/>
</dbReference>
<dbReference type="InterPro" id="IPR048760">
    <property type="entry name" value="VP0354-like_sensor_dom"/>
</dbReference>
<evidence type="ECO:0000313" key="12">
    <source>
        <dbReference type="Proteomes" id="UP001065322"/>
    </source>
</evidence>
<proteinExistence type="predicted"/>
<dbReference type="SUPFAM" id="SSF103190">
    <property type="entry name" value="Sensory domain-like"/>
    <property type="match status" value="2"/>
</dbReference>
<keyword evidence="11" id="KW-0418">Kinase</keyword>
<evidence type="ECO:0000313" key="11">
    <source>
        <dbReference type="EMBL" id="UXD87820.1"/>
    </source>
</evidence>
<comment type="catalytic activity">
    <reaction evidence="1">
        <text>ATP + protein L-histidine = ADP + protein N-phospho-L-histidine.</text>
        <dbReference type="EC" id="2.7.13.3"/>
    </reaction>
</comment>
<keyword evidence="11" id="KW-0808">Transferase</keyword>
<dbReference type="CDD" id="cd00082">
    <property type="entry name" value="HisKA"/>
    <property type="match status" value="1"/>
</dbReference>
<dbReference type="PROSITE" id="PS50109">
    <property type="entry name" value="HIS_KIN"/>
    <property type="match status" value="1"/>
</dbReference>
<dbReference type="Gene3D" id="1.10.287.130">
    <property type="match status" value="1"/>
</dbReference>
<dbReference type="Pfam" id="PF21623">
    <property type="entry name" value="HK_sensor_dom_bact"/>
    <property type="match status" value="1"/>
</dbReference>
<name>A0ABY6AD95_9GAMM</name>
<gene>
    <name evidence="11" type="ORF">HUF19_10390</name>
</gene>
<evidence type="ECO:0000259" key="10">
    <source>
        <dbReference type="PROSITE" id="PS50109"/>
    </source>
</evidence>
<evidence type="ECO:0000256" key="8">
    <source>
        <dbReference type="SAM" id="Coils"/>
    </source>
</evidence>
<dbReference type="InterPro" id="IPR036097">
    <property type="entry name" value="HisK_dim/P_sf"/>
</dbReference>
<dbReference type="GO" id="GO:0016301">
    <property type="term" value="F:kinase activity"/>
    <property type="evidence" value="ECO:0007669"/>
    <property type="project" value="UniProtKB-KW"/>
</dbReference>
<dbReference type="InterPro" id="IPR004358">
    <property type="entry name" value="Sig_transdc_His_kin-like_C"/>
</dbReference>
<dbReference type="PRINTS" id="PR00344">
    <property type="entry name" value="BCTRLSENSOR"/>
</dbReference>
<keyword evidence="9" id="KW-0472">Membrane</keyword>
<comment type="subcellular location">
    <subcellularLocation>
        <location evidence="2">Cell membrane</location>
        <topology evidence="2">Multi-pass membrane protein</topology>
    </subcellularLocation>
</comment>
<organism evidence="11 12">
    <name type="scientific">Thalassolituus hydrocarboniclasticus</name>
    <dbReference type="NCBI Taxonomy" id="2742796"/>
    <lineage>
        <taxon>Bacteria</taxon>
        <taxon>Pseudomonadati</taxon>
        <taxon>Pseudomonadota</taxon>
        <taxon>Gammaproteobacteria</taxon>
        <taxon>Oceanospirillales</taxon>
        <taxon>Oceanospirillaceae</taxon>
        <taxon>Thalassolituus</taxon>
    </lineage>
</organism>
<dbReference type="Gene3D" id="3.30.565.10">
    <property type="entry name" value="Histidine kinase-like ATPase, C-terminal domain"/>
    <property type="match status" value="1"/>
</dbReference>
<evidence type="ECO:0000256" key="9">
    <source>
        <dbReference type="SAM" id="Phobius"/>
    </source>
</evidence>
<dbReference type="SUPFAM" id="SSF47384">
    <property type="entry name" value="Homodimeric domain of signal transducing histidine kinase"/>
    <property type="match status" value="1"/>
</dbReference>
<dbReference type="EMBL" id="CP054475">
    <property type="protein sequence ID" value="UXD87820.1"/>
    <property type="molecule type" value="Genomic_DNA"/>
</dbReference>
<evidence type="ECO:0000256" key="3">
    <source>
        <dbReference type="ARBA" id="ARBA00012438"/>
    </source>
</evidence>
<dbReference type="InterPro" id="IPR003661">
    <property type="entry name" value="HisK_dim/P_dom"/>
</dbReference>
<dbReference type="InterPro" id="IPR036890">
    <property type="entry name" value="HATPase_C_sf"/>
</dbReference>
<dbReference type="InterPro" id="IPR003594">
    <property type="entry name" value="HATPase_dom"/>
</dbReference>
<evidence type="ECO:0000256" key="7">
    <source>
        <dbReference type="ARBA" id="ARBA00022989"/>
    </source>
</evidence>
<keyword evidence="12" id="KW-1185">Reference proteome</keyword>
<dbReference type="PANTHER" id="PTHR43065">
    <property type="entry name" value="SENSOR HISTIDINE KINASE"/>
    <property type="match status" value="1"/>
</dbReference>
<dbReference type="Proteomes" id="UP001065322">
    <property type="component" value="Chromosome"/>
</dbReference>
<feature type="transmembrane region" description="Helical" evidence="9">
    <location>
        <begin position="32"/>
        <end position="51"/>
    </location>
</feature>
<evidence type="ECO:0000256" key="2">
    <source>
        <dbReference type="ARBA" id="ARBA00004651"/>
    </source>
</evidence>
<keyword evidence="4" id="KW-1003">Cell membrane</keyword>
<dbReference type="SMART" id="SM00387">
    <property type="entry name" value="HATPase_c"/>
    <property type="match status" value="1"/>
</dbReference>
<keyword evidence="5" id="KW-0597">Phosphoprotein</keyword>
<dbReference type="InterPro" id="IPR005467">
    <property type="entry name" value="His_kinase_dom"/>
</dbReference>
<evidence type="ECO:0000256" key="1">
    <source>
        <dbReference type="ARBA" id="ARBA00000085"/>
    </source>
</evidence>
<dbReference type="InterPro" id="IPR029151">
    <property type="entry name" value="Sensor-like_sf"/>
</dbReference>
<evidence type="ECO:0000256" key="5">
    <source>
        <dbReference type="ARBA" id="ARBA00022553"/>
    </source>
</evidence>
<protein>
    <recommendedName>
        <fullName evidence="3">histidine kinase</fullName>
        <ecNumber evidence="3">2.7.13.3</ecNumber>
    </recommendedName>
</protein>
<feature type="coiled-coil region" evidence="8">
    <location>
        <begin position="350"/>
        <end position="386"/>
    </location>
</feature>
<evidence type="ECO:0000256" key="4">
    <source>
        <dbReference type="ARBA" id="ARBA00022475"/>
    </source>
</evidence>
<dbReference type="SUPFAM" id="SSF55874">
    <property type="entry name" value="ATPase domain of HSP90 chaperone/DNA topoisomerase II/histidine kinase"/>
    <property type="match status" value="1"/>
</dbReference>
<sequence>MPFALLQRLSEKLAGNFPYLAVSRKRKRGLRFLLLLLVVALAAGMSVSYFFRQSYISEINTRHDYILGTASAYLNRELGDVRNIVSILYRDQGISQGISSDSMLDASLIAGRFSDFVYSLDNLLQLRWLDGQGQERVRVDIDKGQVMITPEDKLQNKSQRYYFQDAMKTVPPEVYFSGLDLNIENGAIVEPYEPTLRAGIRTGVDDGKQAGLLLINYDFRNLLKQLRTLSDHDAELLIADEKGYWILNPQADLEWGNDLGHKNNTLQVSQPELWRELLSRSVISASVFSGEMISSLKINLAKAAAGANTTPVYLMVRSNKAYMSAIRWQSAWPGVLLMVVIILLGGRLLHHDLLQQYQRYQLNLQLQREKEQLEAVNKRLDTSLQAQRILQDELVETRKLSALGMMVAGVAHELNTPVGGALMLASTLEDQLNDLAKAFDEGLSRQALSDYIQHNREGLALLSENLRRAKTRVESFKRLAIDRASDEVVGFSLQQVCDDLLRSMQVMLNNAGVNVDVTIAGDLQLQGYPGIVSQILQNLIVNAVIHGLTDISAGRVTLQAWQDDEAMVNIRVSDNGQGVHADIAGRLFDPFVTSARGQGSTGLGLHLVHQWVTHLLHGSIRVEESAQEPGKQQSKSGLSLLLIFPAQISAA</sequence>
<dbReference type="Gene3D" id="3.30.450.20">
    <property type="entry name" value="PAS domain"/>
    <property type="match status" value="2"/>
</dbReference>
<keyword evidence="8" id="KW-0175">Coiled coil</keyword>
<keyword evidence="6 9" id="KW-0812">Transmembrane</keyword>
<dbReference type="EC" id="2.7.13.3" evidence="3"/>
<keyword evidence="7 9" id="KW-1133">Transmembrane helix</keyword>